<name>A0AAJ6L5X0_9ACTN</name>
<feature type="transmembrane region" description="Helical" evidence="1">
    <location>
        <begin position="156"/>
        <end position="179"/>
    </location>
</feature>
<evidence type="ECO:0000313" key="3">
    <source>
        <dbReference type="Proteomes" id="UP001235874"/>
    </source>
</evidence>
<feature type="transmembrane region" description="Helical" evidence="1">
    <location>
        <begin position="224"/>
        <end position="246"/>
    </location>
</feature>
<dbReference type="AlphaFoldDB" id="A0AAJ6L5X0"/>
<gene>
    <name evidence="2" type="ORF">Q3V37_04830</name>
</gene>
<sequence length="415" mass="45074">MDGSPVLAVGVPAAVRLLMVAQEGDEFTLGRHDLGVYVAVPEPGAVFVRALQAGSSIAAATDRASMAAGTAVDGADFLDGLAAAGLLDDVRDDGASETSGSTGAPRGTIRWIEGVSPRVARVFFGWPAWLLYAGAAAASVAMLATEPALRPSYDHIWWLTDPLLAVLLYVPIGFALAALHEIWHWLAGRAVGIPAAFRVSRRGIYLVFETDLSQLLTIGRRARYGPFLAGMAFDVTVLALVLALRYAHIVGVMTMPAALDRLLRVVILYLIFSVVWQWAGVFLRSDGYAVLANALKCHNLYRATVLTTKWRLWRLTDDERVELDAIGPRDRAVARWFGLVYLAGIVVMWWMVVTFAVPFAIAMGAWVLANLSAFSPASVAFWESLVVLIYLVFGLIAPVVIALRERRLRRMGALL</sequence>
<reference evidence="2 3" key="1">
    <citation type="submission" date="2023-07" db="EMBL/GenBank/DDBJ databases">
        <title>Micromonospora profundi TRM 95458 converts glycerol to a new osmotic compound.</title>
        <authorList>
            <person name="Lu D."/>
        </authorList>
    </citation>
    <scope>NUCLEOTIDE SEQUENCE [LARGE SCALE GENOMIC DNA]</scope>
    <source>
        <strain evidence="2 3">TRM95458</strain>
    </source>
</reference>
<protein>
    <recommendedName>
        <fullName evidence="4">PqqD family protein</fullName>
    </recommendedName>
</protein>
<organism evidence="2 3">
    <name type="scientific">Micromonospora profundi</name>
    <dbReference type="NCBI Taxonomy" id="1420889"/>
    <lineage>
        <taxon>Bacteria</taxon>
        <taxon>Bacillati</taxon>
        <taxon>Actinomycetota</taxon>
        <taxon>Actinomycetes</taxon>
        <taxon>Micromonosporales</taxon>
        <taxon>Micromonosporaceae</taxon>
        <taxon>Micromonospora</taxon>
    </lineage>
</organism>
<evidence type="ECO:0000256" key="1">
    <source>
        <dbReference type="SAM" id="Phobius"/>
    </source>
</evidence>
<dbReference type="Proteomes" id="UP001235874">
    <property type="component" value="Chromosome"/>
</dbReference>
<feature type="transmembrane region" description="Helical" evidence="1">
    <location>
        <begin position="266"/>
        <end position="283"/>
    </location>
</feature>
<keyword evidence="3" id="KW-1185">Reference proteome</keyword>
<keyword evidence="1" id="KW-1133">Transmembrane helix</keyword>
<keyword evidence="1" id="KW-0472">Membrane</keyword>
<dbReference type="EMBL" id="CP130472">
    <property type="protein sequence ID" value="WLS46603.1"/>
    <property type="molecule type" value="Genomic_DNA"/>
</dbReference>
<feature type="transmembrane region" description="Helical" evidence="1">
    <location>
        <begin position="339"/>
        <end position="368"/>
    </location>
</feature>
<dbReference type="RefSeq" id="WP_306272958.1">
    <property type="nucleotide sequence ID" value="NZ_CP130472.1"/>
</dbReference>
<proteinExistence type="predicted"/>
<evidence type="ECO:0000313" key="2">
    <source>
        <dbReference type="EMBL" id="WLS46603.1"/>
    </source>
</evidence>
<evidence type="ECO:0008006" key="4">
    <source>
        <dbReference type="Google" id="ProtNLM"/>
    </source>
</evidence>
<feature type="transmembrane region" description="Helical" evidence="1">
    <location>
        <begin position="380"/>
        <end position="403"/>
    </location>
</feature>
<keyword evidence="1" id="KW-0812">Transmembrane</keyword>
<dbReference type="KEGG" id="mprn:Q3V37_04830"/>
<feature type="transmembrane region" description="Helical" evidence="1">
    <location>
        <begin position="123"/>
        <end position="144"/>
    </location>
</feature>
<accession>A0AAJ6L5X0</accession>